<name>A0A8I3WXC2_CALJA</name>
<feature type="transmembrane region" description="Helical" evidence="2">
    <location>
        <begin position="375"/>
        <end position="397"/>
    </location>
</feature>
<dbReference type="Proteomes" id="UP000008225">
    <property type="component" value="Chromosome 9"/>
</dbReference>
<reference evidence="4 5" key="1">
    <citation type="submission" date="2009-03" db="EMBL/GenBank/DDBJ databases">
        <authorList>
            <person name="Warren W."/>
            <person name="Ye L."/>
            <person name="Minx P."/>
            <person name="Worley K."/>
            <person name="Gibbs R."/>
            <person name="Wilson R.K."/>
        </authorList>
    </citation>
    <scope>NUCLEOTIDE SEQUENCE [LARGE SCALE GENOMIC DNA]</scope>
</reference>
<dbReference type="GO" id="GO:0044853">
    <property type="term" value="C:plasma membrane raft"/>
    <property type="evidence" value="ECO:0007669"/>
    <property type="project" value="Ensembl"/>
</dbReference>
<dbReference type="PANTHER" id="PTHR17384">
    <property type="entry name" value="P-SELECTIN GLYCOPROTEIN LIGAND-1"/>
    <property type="match status" value="1"/>
</dbReference>
<keyword evidence="3" id="KW-0732">Signal</keyword>
<feature type="region of interest" description="Disordered" evidence="1">
    <location>
        <begin position="221"/>
        <end position="334"/>
    </location>
</feature>
<dbReference type="GO" id="GO:0071354">
    <property type="term" value="P:cellular response to interleukin-6"/>
    <property type="evidence" value="ECO:0007669"/>
    <property type="project" value="Ensembl"/>
</dbReference>
<keyword evidence="2" id="KW-1133">Transmembrane helix</keyword>
<evidence type="ECO:0000256" key="1">
    <source>
        <dbReference type="SAM" id="MobiDB-lite"/>
    </source>
</evidence>
<evidence type="ECO:0000313" key="5">
    <source>
        <dbReference type="Proteomes" id="UP000008225"/>
    </source>
</evidence>
<dbReference type="InterPro" id="IPR026195">
    <property type="entry name" value="PSGL-1"/>
</dbReference>
<feature type="compositionally biased region" description="Polar residues" evidence="1">
    <location>
        <begin position="318"/>
        <end position="330"/>
    </location>
</feature>
<evidence type="ECO:0000313" key="4">
    <source>
        <dbReference type="Ensembl" id="ENSCJAP00000092536.1"/>
    </source>
</evidence>
<feature type="compositionally biased region" description="Polar residues" evidence="1">
    <location>
        <begin position="254"/>
        <end position="286"/>
    </location>
</feature>
<evidence type="ECO:0000256" key="2">
    <source>
        <dbReference type="SAM" id="Phobius"/>
    </source>
</evidence>
<feature type="region of interest" description="Disordered" evidence="1">
    <location>
        <begin position="428"/>
        <end position="466"/>
    </location>
</feature>
<gene>
    <name evidence="4" type="primary">SELPLG</name>
</gene>
<proteinExistence type="predicted"/>
<dbReference type="KEGG" id="cjc:100411671"/>
<dbReference type="OMA" id="NHMYPVR"/>
<dbReference type="GO" id="GO:0001931">
    <property type="term" value="C:uropod"/>
    <property type="evidence" value="ECO:0007669"/>
    <property type="project" value="Ensembl"/>
</dbReference>
<feature type="compositionally biased region" description="Low complexity" evidence="1">
    <location>
        <begin position="221"/>
        <end position="250"/>
    </location>
</feature>
<protein>
    <submittedName>
        <fullName evidence="4">Selectin P ligand</fullName>
    </submittedName>
</protein>
<keyword evidence="2" id="KW-0472">Membrane</keyword>
<keyword evidence="2" id="KW-0812">Transmembrane</keyword>
<feature type="region of interest" description="Disordered" evidence="1">
    <location>
        <begin position="154"/>
        <end position="206"/>
    </location>
</feature>
<dbReference type="GeneTree" id="ENSGT00440000039754"/>
<evidence type="ECO:0000256" key="3">
    <source>
        <dbReference type="SAM" id="SignalP"/>
    </source>
</evidence>
<feature type="chain" id="PRO_5035167495" evidence="3">
    <location>
        <begin position="22"/>
        <end position="466"/>
    </location>
</feature>
<dbReference type="OrthoDB" id="8927116at2759"/>
<dbReference type="Ensembl" id="ENSCJAT00000137357.1">
    <property type="protein sequence ID" value="ENSCJAP00000092536.1"/>
    <property type="gene ID" value="ENSCJAG00000074914.1"/>
</dbReference>
<accession>A0A8I3WXC2</accession>
<reference evidence="4" key="2">
    <citation type="submission" date="2025-08" db="UniProtKB">
        <authorList>
            <consortium name="Ensembl"/>
        </authorList>
    </citation>
    <scope>IDENTIFICATION</scope>
</reference>
<dbReference type="CTD" id="6404"/>
<keyword evidence="5" id="KW-1185">Reference proteome</keyword>
<dbReference type="GeneID" id="100411671"/>
<dbReference type="AlphaFoldDB" id="A0A8I3WXC2"/>
<organism evidence="4 5">
    <name type="scientific">Callithrix jacchus</name>
    <name type="common">White-tufted-ear marmoset</name>
    <name type="synonym">Simia Jacchus</name>
    <dbReference type="NCBI Taxonomy" id="9483"/>
    <lineage>
        <taxon>Eukaryota</taxon>
        <taxon>Metazoa</taxon>
        <taxon>Chordata</taxon>
        <taxon>Craniata</taxon>
        <taxon>Vertebrata</taxon>
        <taxon>Euteleostomi</taxon>
        <taxon>Mammalia</taxon>
        <taxon>Eutheria</taxon>
        <taxon>Euarchontoglires</taxon>
        <taxon>Primates</taxon>
        <taxon>Haplorrhini</taxon>
        <taxon>Platyrrhini</taxon>
        <taxon>Cebidae</taxon>
        <taxon>Callitrichinae</taxon>
        <taxon>Callithrix</taxon>
        <taxon>Callithrix</taxon>
    </lineage>
</organism>
<reference evidence="4" key="3">
    <citation type="submission" date="2025-09" db="UniProtKB">
        <authorList>
            <consortium name="Ensembl"/>
        </authorList>
    </citation>
    <scope>IDENTIFICATION</scope>
</reference>
<feature type="signal peptide" evidence="3">
    <location>
        <begin position="1"/>
        <end position="21"/>
    </location>
</feature>
<dbReference type="GO" id="GO:0050901">
    <property type="term" value="P:leukocyte tethering or rolling"/>
    <property type="evidence" value="ECO:0007669"/>
    <property type="project" value="Ensembl"/>
</dbReference>
<dbReference type="RefSeq" id="XP_009002801.3">
    <property type="nucleotide sequence ID" value="XM_009004553.4"/>
</dbReference>
<sequence>MAGAMPLKFLLLLILLGPSSSLQLWDPWADGAKKALGPLLARGRRQATEDYDLYDELVPETEAPEILNNITNTILLTGVGTPEPTTVEPATRHSTGLDAGGAVTELGMELSNMGTLSTEPAAMEVQTTQPAVTEVQTTHLVAMEAQTTPLVATEAQTTQPAATEAQTTQLAATEAQTTQPAATEAQTTQPAATEAQTTQPAATEAHTTQLAAMEAQTTQLAAMEAQTTQPAATEAQTTQPAAMEAQTTQPGATEVQTTPSVGTEAQTTQPAVMEAQTTPSVTTEAKTTPLVATEAQTTPPAAMQALSTEPNAKEAHSTESNATEALSTEPTTKKGLVMPFPVSSVTHKGIPMAASNLSTSHPVGAPDHISVKQCLLAILILAMVATVFLVCTVVLAVRLSRKSHMYPVRNYSPTEMVCISSLLPDGGEGSPATANGGLPKAKSQGLTPEPGEDHEGDNLTLHSFLP</sequence>
<feature type="compositionally biased region" description="Polar residues" evidence="1">
    <location>
        <begin position="294"/>
        <end position="310"/>
    </location>
</feature>
<dbReference type="PANTHER" id="PTHR17384:SF7">
    <property type="entry name" value="P-SELECTIN GLYCOPROTEIN LIGAND 1"/>
    <property type="match status" value="1"/>
</dbReference>